<organism evidence="2 3">
    <name type="scientific">Oikopleura dioica</name>
    <name type="common">Tunicate</name>
    <dbReference type="NCBI Taxonomy" id="34765"/>
    <lineage>
        <taxon>Eukaryota</taxon>
        <taxon>Metazoa</taxon>
        <taxon>Chordata</taxon>
        <taxon>Tunicata</taxon>
        <taxon>Appendicularia</taxon>
        <taxon>Copelata</taxon>
        <taxon>Oikopleuridae</taxon>
        <taxon>Oikopleura</taxon>
    </lineage>
</organism>
<gene>
    <name evidence="2" type="ORF">OKIOD_LOCUS6692</name>
</gene>
<keyword evidence="1" id="KW-0482">Metalloprotease</keyword>
<keyword evidence="1" id="KW-0645">Protease</keyword>
<evidence type="ECO:0000313" key="3">
    <source>
        <dbReference type="Proteomes" id="UP001158576"/>
    </source>
</evidence>
<dbReference type="EC" id="3.4.24.-" evidence="1"/>
<sequence>MIFLCEEHFDFEMRQGDFKNVEQTLTHEMIHWIDSIDGKDLTNTEALFKSELRAATLSGQCLDGYSGENELFKKIFNHSQGFNFSGSN</sequence>
<dbReference type="Pfam" id="PF09768">
    <property type="entry name" value="Peptidase_M76"/>
    <property type="match status" value="1"/>
</dbReference>
<name>A0ABN7SGX6_OIKDI</name>
<dbReference type="InterPro" id="IPR019165">
    <property type="entry name" value="Peptidase_M76_ATP23"/>
</dbReference>
<keyword evidence="1" id="KW-0479">Metal-binding</keyword>
<protein>
    <recommendedName>
        <fullName evidence="1">Mitochondrial inner membrane protease ATP23</fullName>
        <ecNumber evidence="1">3.4.24.-</ecNumber>
    </recommendedName>
</protein>
<keyword evidence="3" id="KW-1185">Reference proteome</keyword>
<accession>A0ABN7SGX6</accession>
<keyword evidence="1" id="KW-0378">Hydrolase</keyword>
<evidence type="ECO:0000256" key="1">
    <source>
        <dbReference type="RuleBase" id="RU364057"/>
    </source>
</evidence>
<proteinExistence type="inferred from homology"/>
<dbReference type="EMBL" id="OU015569">
    <property type="protein sequence ID" value="CAG5097576.1"/>
    <property type="molecule type" value="Genomic_DNA"/>
</dbReference>
<dbReference type="Proteomes" id="UP001158576">
    <property type="component" value="Chromosome XSR"/>
</dbReference>
<comment type="similarity">
    <text evidence="1">Belongs to the peptidase M76 family.</text>
</comment>
<evidence type="ECO:0000313" key="2">
    <source>
        <dbReference type="EMBL" id="CAG5097576.1"/>
    </source>
</evidence>
<reference evidence="2 3" key="1">
    <citation type="submission" date="2021-04" db="EMBL/GenBank/DDBJ databases">
        <authorList>
            <person name="Bliznina A."/>
        </authorList>
    </citation>
    <scope>NUCLEOTIDE SEQUENCE [LARGE SCALE GENOMIC DNA]</scope>
</reference>